<keyword evidence="2" id="KW-0472">Membrane</keyword>
<feature type="chain" id="PRO_5015573421" evidence="3">
    <location>
        <begin position="27"/>
        <end position="274"/>
    </location>
</feature>
<accession>A0A2S9YMV2</accession>
<reference evidence="4 5" key="1">
    <citation type="submission" date="2018-03" db="EMBL/GenBank/DDBJ databases">
        <title>Draft Genome Sequences of the Obligatory Marine Myxobacteria Enhygromyxa salina SWB007.</title>
        <authorList>
            <person name="Poehlein A."/>
            <person name="Moghaddam J.A."/>
            <person name="Harms H."/>
            <person name="Alanjari M."/>
            <person name="Koenig G.M."/>
            <person name="Daniel R."/>
            <person name="Schaeberle T.F."/>
        </authorList>
    </citation>
    <scope>NUCLEOTIDE SEQUENCE [LARGE SCALE GENOMIC DNA]</scope>
    <source>
        <strain evidence="4 5">SWB007</strain>
    </source>
</reference>
<feature type="transmembrane region" description="Helical" evidence="2">
    <location>
        <begin position="225"/>
        <end position="246"/>
    </location>
</feature>
<sequence>MQQAPRRLIALAAGVAVHVLPGSALAAPAASSAGSPAPIEAQLEIDTTRAGAGADVLRRRIEERANIALRHAKVLPGDRDDLTLAVSVEEIGGDAPGYILTFELHAADGSMLDEPTEHECSLCTETELVARVEAELEPMIAALRAIAESSDEPDQADPPPLEPGPEGAPIDAPPPSHHAGMLAGGITLLVLGTGSLGAAVGLIVPKPKIDEDNPLDLITTRPVGYALLAGGLACAVTGAVLTAIAAKQRRQARLSLAPFGDRHSAGLSVGWRLP</sequence>
<keyword evidence="2" id="KW-0812">Transmembrane</keyword>
<evidence type="ECO:0000256" key="1">
    <source>
        <dbReference type="SAM" id="MobiDB-lite"/>
    </source>
</evidence>
<comment type="caution">
    <text evidence="4">The sequence shown here is derived from an EMBL/GenBank/DDBJ whole genome shotgun (WGS) entry which is preliminary data.</text>
</comment>
<keyword evidence="2" id="KW-1133">Transmembrane helix</keyword>
<feature type="signal peptide" evidence="3">
    <location>
        <begin position="1"/>
        <end position="26"/>
    </location>
</feature>
<evidence type="ECO:0000313" key="5">
    <source>
        <dbReference type="Proteomes" id="UP000238823"/>
    </source>
</evidence>
<dbReference type="Proteomes" id="UP000238823">
    <property type="component" value="Unassembled WGS sequence"/>
</dbReference>
<dbReference type="AlphaFoldDB" id="A0A2S9YMV2"/>
<keyword evidence="3" id="KW-0732">Signal</keyword>
<proteinExistence type="predicted"/>
<feature type="region of interest" description="Disordered" evidence="1">
    <location>
        <begin position="148"/>
        <end position="177"/>
    </location>
</feature>
<protein>
    <submittedName>
        <fullName evidence="4">Uncharacterized protein</fullName>
    </submittedName>
</protein>
<feature type="transmembrane region" description="Helical" evidence="2">
    <location>
        <begin position="181"/>
        <end position="204"/>
    </location>
</feature>
<dbReference type="EMBL" id="PVNL01000075">
    <property type="protein sequence ID" value="PRQ06410.1"/>
    <property type="molecule type" value="Genomic_DNA"/>
</dbReference>
<evidence type="ECO:0000256" key="3">
    <source>
        <dbReference type="SAM" id="SignalP"/>
    </source>
</evidence>
<gene>
    <name evidence="4" type="ORF">ENSA7_38800</name>
</gene>
<organism evidence="4 5">
    <name type="scientific">Enhygromyxa salina</name>
    <dbReference type="NCBI Taxonomy" id="215803"/>
    <lineage>
        <taxon>Bacteria</taxon>
        <taxon>Pseudomonadati</taxon>
        <taxon>Myxococcota</taxon>
        <taxon>Polyangia</taxon>
        <taxon>Nannocystales</taxon>
        <taxon>Nannocystaceae</taxon>
        <taxon>Enhygromyxa</taxon>
    </lineage>
</organism>
<name>A0A2S9YMV2_9BACT</name>
<evidence type="ECO:0000313" key="4">
    <source>
        <dbReference type="EMBL" id="PRQ06410.1"/>
    </source>
</evidence>
<evidence type="ECO:0000256" key="2">
    <source>
        <dbReference type="SAM" id="Phobius"/>
    </source>
</evidence>